<dbReference type="RefSeq" id="WP_248835051.1">
    <property type="nucleotide sequence ID" value="NZ_JAJEQE010000012.1"/>
</dbReference>
<gene>
    <name evidence="1" type="ORF">LKD42_05540</name>
</gene>
<name>A0ABS8EU46_9FIRM</name>
<organism evidence="1 2">
    <name type="scientific">Hominisplanchenecus faecis</name>
    <dbReference type="NCBI Taxonomy" id="2885351"/>
    <lineage>
        <taxon>Bacteria</taxon>
        <taxon>Bacillati</taxon>
        <taxon>Bacillota</taxon>
        <taxon>Clostridia</taxon>
        <taxon>Lachnospirales</taxon>
        <taxon>Lachnospiraceae</taxon>
        <taxon>Hominisplanchenecus</taxon>
    </lineage>
</organism>
<evidence type="ECO:0000313" key="2">
    <source>
        <dbReference type="Proteomes" id="UP001299235"/>
    </source>
</evidence>
<accession>A0ABS8EU46</accession>
<dbReference type="EMBL" id="JAJEQE010000012">
    <property type="protein sequence ID" value="MCC2148720.1"/>
    <property type="molecule type" value="Genomic_DNA"/>
</dbReference>
<comment type="caution">
    <text evidence="1">The sequence shown here is derived from an EMBL/GenBank/DDBJ whole genome shotgun (WGS) entry which is preliminary data.</text>
</comment>
<reference evidence="1 2" key="1">
    <citation type="submission" date="2021-10" db="EMBL/GenBank/DDBJ databases">
        <title>Anaerobic single-cell dispensing facilitates the cultivation of human gut bacteria.</title>
        <authorList>
            <person name="Afrizal A."/>
        </authorList>
    </citation>
    <scope>NUCLEOTIDE SEQUENCE [LARGE SCALE GENOMIC DNA]</scope>
    <source>
        <strain evidence="1 2">CLA-AA-H246</strain>
    </source>
</reference>
<dbReference type="Proteomes" id="UP001299235">
    <property type="component" value="Unassembled WGS sequence"/>
</dbReference>
<sequence length="110" mass="12600">MTILKVTYGNPVASIKGICEHYQISDRTARMIVKELEQERGRYGDYTVLGDGALKRVNFLAFTDYWQFRKMLQDKNARKHVPVYSPQKVARSLGFYGGETYDGSGNQIRS</sequence>
<protein>
    <submittedName>
        <fullName evidence="1">Uncharacterized protein</fullName>
    </submittedName>
</protein>
<evidence type="ECO:0000313" key="1">
    <source>
        <dbReference type="EMBL" id="MCC2148720.1"/>
    </source>
</evidence>
<proteinExistence type="predicted"/>
<keyword evidence="2" id="KW-1185">Reference proteome</keyword>